<dbReference type="SMART" id="SM00642">
    <property type="entry name" value="Aamy"/>
    <property type="match status" value="1"/>
</dbReference>
<dbReference type="InterPro" id="IPR004193">
    <property type="entry name" value="Glyco_hydro_13_N"/>
</dbReference>
<dbReference type="RefSeq" id="WP_200606064.1">
    <property type="nucleotide sequence ID" value="NZ_JAEHHL010000001.1"/>
</dbReference>
<protein>
    <submittedName>
        <fullName evidence="5">Glycogen debranching protein GlgX</fullName>
    </submittedName>
</protein>
<feature type="domain" description="Glycosyl hydrolase family 13 catalytic" evidence="4">
    <location>
        <begin position="173"/>
        <end position="573"/>
    </location>
</feature>
<comment type="caution">
    <text evidence="5">The sequence shown here is derived from an EMBL/GenBank/DDBJ whole genome shotgun (WGS) entry which is preliminary data.</text>
</comment>
<dbReference type="Gene3D" id="3.20.20.80">
    <property type="entry name" value="Glycosidases"/>
    <property type="match status" value="1"/>
</dbReference>
<dbReference type="Proteomes" id="UP000655420">
    <property type="component" value="Unassembled WGS sequence"/>
</dbReference>
<dbReference type="InterPro" id="IPR011837">
    <property type="entry name" value="Glycogen_debranch_GlgX"/>
</dbReference>
<proteinExistence type="inferred from homology"/>
<comment type="similarity">
    <text evidence="1">Belongs to the glycosyl hydrolase 13 family.</text>
</comment>
<accession>A0A8J7M5K7</accession>
<dbReference type="InterPro" id="IPR006047">
    <property type="entry name" value="GH13_cat_dom"/>
</dbReference>
<dbReference type="Gene3D" id="2.60.40.1180">
    <property type="entry name" value="Golgi alpha-mannosidase II"/>
    <property type="match status" value="1"/>
</dbReference>
<evidence type="ECO:0000256" key="1">
    <source>
        <dbReference type="ARBA" id="ARBA00008061"/>
    </source>
</evidence>
<sequence length="702" mass="76515">MTPLSPPAPAEIRAGSPDRLGAHLTGEGVNFAVFSANAAQIEVCLFDTEGRETARAALPERTGDIWHGEIPGLSAGTLYGLRAHGAYAPERGLRFNAHKLLIDPYTRALSGRFVESDAIYGYDRRAPGADLTFDTRDSAPFVPKCVVVPPEAAPPPPPRRDWGETLIYEAHLKGLTKRFPGLDPELAGTWEALGQPRVIEHLLRLGVTAIELLPVQALRDEGFLIERGLTNYWGYNSIGYFAPEPRYMGPRGREGMRATIAALHGAGIEVILDVVLNHSAEGDHTGPTLSFRGLDNRSYYRLQPGRARFNIDDTGCGNTLDLSNPMVARMALDSLRHWVTDWGVDGFRFDLATTLAREAGGFDPMGGFLDALRQDPVLAGVKLVAEPWDVGPGGYRLGGFPPPFAEWNDRFRDDVRRFWRGDDHAAPDLAARLMGSAEIFDRAGRRSWSSVNYVASHDGFTLADLTTYARRHNEANAEGNRDGHAENFSDNCGTEGPADVAGILLRRARRMRNLLATLFLSQGTPMLLAGDEVGNSQWGNNNAYCQDNGIGWVDWGGADEALLRFVARLSAVRRAHPVLRQTRFLHGGTRDEDGAPDVEWQDLAGGALNWRNPRLRGFCLRLRGAAEAPPSARVAGDVLIAVNGTTQAASLAMPAAPDGMRWMRVIDTARPERDEVPADETRQALEGDSVVLFAASPAPEAA</sequence>
<dbReference type="InterPro" id="IPR013783">
    <property type="entry name" value="Ig-like_fold"/>
</dbReference>
<name>A0A8J7M5K7_9RHOB</name>
<evidence type="ECO:0000259" key="4">
    <source>
        <dbReference type="SMART" id="SM00642"/>
    </source>
</evidence>
<keyword evidence="6" id="KW-1185">Reference proteome</keyword>
<organism evidence="5 6">
    <name type="scientific">Thermohalobaculum xanthum</name>
    <dbReference type="NCBI Taxonomy" id="2753746"/>
    <lineage>
        <taxon>Bacteria</taxon>
        <taxon>Pseudomonadati</taxon>
        <taxon>Pseudomonadota</taxon>
        <taxon>Alphaproteobacteria</taxon>
        <taxon>Rhodobacterales</taxon>
        <taxon>Paracoccaceae</taxon>
        <taxon>Thermohalobaculum</taxon>
    </lineage>
</organism>
<dbReference type="GO" id="GO:0004135">
    <property type="term" value="F:amylo-alpha-1,6-glucosidase activity"/>
    <property type="evidence" value="ECO:0007669"/>
    <property type="project" value="InterPro"/>
</dbReference>
<dbReference type="InterPro" id="IPR044505">
    <property type="entry name" value="GlgX_Isoamylase_N_E_set"/>
</dbReference>
<dbReference type="SUPFAM" id="SSF81296">
    <property type="entry name" value="E set domains"/>
    <property type="match status" value="1"/>
</dbReference>
<dbReference type="InterPro" id="IPR017853">
    <property type="entry name" value="GH"/>
</dbReference>
<dbReference type="InterPro" id="IPR014756">
    <property type="entry name" value="Ig_E-set"/>
</dbReference>
<dbReference type="CDD" id="cd11326">
    <property type="entry name" value="AmyAc_Glg_debranch"/>
    <property type="match status" value="1"/>
</dbReference>
<evidence type="ECO:0000256" key="3">
    <source>
        <dbReference type="ARBA" id="ARBA00023295"/>
    </source>
</evidence>
<dbReference type="NCBIfam" id="TIGR02100">
    <property type="entry name" value="glgX_debranch"/>
    <property type="match status" value="1"/>
</dbReference>
<dbReference type="SUPFAM" id="SSF51011">
    <property type="entry name" value="Glycosyl hydrolase domain"/>
    <property type="match status" value="1"/>
</dbReference>
<dbReference type="SUPFAM" id="SSF51445">
    <property type="entry name" value="(Trans)glycosidases"/>
    <property type="match status" value="1"/>
</dbReference>
<dbReference type="EMBL" id="JAEHHL010000001">
    <property type="protein sequence ID" value="MBK0397839.1"/>
    <property type="molecule type" value="Genomic_DNA"/>
</dbReference>
<keyword evidence="2" id="KW-0378">Hydrolase</keyword>
<gene>
    <name evidence="5" type="primary">glgX</name>
    <name evidence="5" type="ORF">H0I76_01435</name>
</gene>
<evidence type="ECO:0000313" key="6">
    <source>
        <dbReference type="Proteomes" id="UP000655420"/>
    </source>
</evidence>
<dbReference type="Pfam" id="PF02922">
    <property type="entry name" value="CBM_48"/>
    <property type="match status" value="1"/>
</dbReference>
<dbReference type="AlphaFoldDB" id="A0A8J7M5K7"/>
<dbReference type="GO" id="GO:0005980">
    <property type="term" value="P:glycogen catabolic process"/>
    <property type="evidence" value="ECO:0007669"/>
    <property type="project" value="InterPro"/>
</dbReference>
<reference evidence="5" key="1">
    <citation type="submission" date="2020-12" db="EMBL/GenBank/DDBJ databases">
        <title>Bacterial taxonomy.</title>
        <authorList>
            <person name="Pan X."/>
        </authorList>
    </citation>
    <scope>NUCLEOTIDE SEQUENCE</scope>
    <source>
        <strain evidence="5">M0105</strain>
    </source>
</reference>
<keyword evidence="3" id="KW-0326">Glycosidase</keyword>
<dbReference type="CDD" id="cd02856">
    <property type="entry name" value="E_set_GDE_Isoamylase_N"/>
    <property type="match status" value="1"/>
</dbReference>
<dbReference type="Gene3D" id="2.60.40.10">
    <property type="entry name" value="Immunoglobulins"/>
    <property type="match status" value="1"/>
</dbReference>
<dbReference type="InterPro" id="IPR013780">
    <property type="entry name" value="Glyco_hydro_b"/>
</dbReference>
<evidence type="ECO:0000256" key="2">
    <source>
        <dbReference type="ARBA" id="ARBA00022801"/>
    </source>
</evidence>
<dbReference type="PANTHER" id="PTHR43002">
    <property type="entry name" value="GLYCOGEN DEBRANCHING ENZYME"/>
    <property type="match status" value="1"/>
</dbReference>
<evidence type="ECO:0000313" key="5">
    <source>
        <dbReference type="EMBL" id="MBK0397839.1"/>
    </source>
</evidence>